<gene>
    <name evidence="3" type="ORF">FGL86_01270</name>
</gene>
<organism evidence="3 4">
    <name type="scientific">Pistricoccus aurantiacus</name>
    <dbReference type="NCBI Taxonomy" id="1883414"/>
    <lineage>
        <taxon>Bacteria</taxon>
        <taxon>Pseudomonadati</taxon>
        <taxon>Pseudomonadota</taxon>
        <taxon>Gammaproteobacteria</taxon>
        <taxon>Oceanospirillales</taxon>
        <taxon>Halomonadaceae</taxon>
        <taxon>Pistricoccus</taxon>
    </lineage>
</organism>
<sequence>MKKMLLILALTTMGLVAGCASDAGSVAPPQDDKKGAAVMEQRWNLLLLGTSERWRGNGETPWIEIDSDGRLSGSNGCNRLMGEVSFPEGQRIEITRLASTRMACPNPQNSQRVNQLLENAYRYLIDHDRLVLLGPNGRVLGGFRRGK</sequence>
<dbReference type="EMBL" id="CP042382">
    <property type="protein sequence ID" value="QEA37833.1"/>
    <property type="molecule type" value="Genomic_DNA"/>
</dbReference>
<evidence type="ECO:0000256" key="1">
    <source>
        <dbReference type="SAM" id="SignalP"/>
    </source>
</evidence>
<evidence type="ECO:0000259" key="2">
    <source>
        <dbReference type="Pfam" id="PF03724"/>
    </source>
</evidence>
<dbReference type="OrthoDB" id="5348860at2"/>
<feature type="signal peptide" evidence="1">
    <location>
        <begin position="1"/>
        <end position="22"/>
    </location>
</feature>
<evidence type="ECO:0000313" key="4">
    <source>
        <dbReference type="Proteomes" id="UP000321272"/>
    </source>
</evidence>
<reference evidence="3 4" key="1">
    <citation type="submission" date="2019-06" db="EMBL/GenBank/DDBJ databases">
        <title>Genome analyses of bacteria isolated from kimchi.</title>
        <authorList>
            <person name="Lee S."/>
            <person name="Ahn S."/>
            <person name="Roh S."/>
        </authorList>
    </citation>
    <scope>NUCLEOTIDE SEQUENCE [LARGE SCALE GENOMIC DNA]</scope>
    <source>
        <strain evidence="3 4">CBA4606</strain>
    </source>
</reference>
<dbReference type="InterPro" id="IPR038670">
    <property type="entry name" value="HslJ-like_sf"/>
</dbReference>
<keyword evidence="4" id="KW-1185">Reference proteome</keyword>
<dbReference type="PANTHER" id="PTHR35535">
    <property type="entry name" value="HEAT SHOCK PROTEIN HSLJ"/>
    <property type="match status" value="1"/>
</dbReference>
<accession>A0A5B8SRW7</accession>
<dbReference type="PANTHER" id="PTHR35535:SF1">
    <property type="entry name" value="HEAT SHOCK PROTEIN HSLJ"/>
    <property type="match status" value="1"/>
</dbReference>
<dbReference type="InterPro" id="IPR005184">
    <property type="entry name" value="DUF306_Meta_HslJ"/>
</dbReference>
<feature type="domain" description="DUF306" evidence="2">
    <location>
        <begin position="40"/>
        <end position="140"/>
    </location>
</feature>
<dbReference type="AlphaFoldDB" id="A0A5B8SRW7"/>
<dbReference type="PROSITE" id="PS51257">
    <property type="entry name" value="PROKAR_LIPOPROTEIN"/>
    <property type="match status" value="1"/>
</dbReference>
<dbReference type="Gene3D" id="2.40.128.270">
    <property type="match status" value="1"/>
</dbReference>
<keyword evidence="1" id="KW-0732">Signal</keyword>
<dbReference type="Proteomes" id="UP000321272">
    <property type="component" value="Chromosome"/>
</dbReference>
<name>A0A5B8SRW7_9GAMM</name>
<feature type="chain" id="PRO_5022773854" evidence="1">
    <location>
        <begin position="23"/>
        <end position="147"/>
    </location>
</feature>
<protein>
    <submittedName>
        <fullName evidence="3">META domain-containing protein</fullName>
    </submittedName>
</protein>
<dbReference type="KEGG" id="paur:FGL86_01270"/>
<proteinExistence type="predicted"/>
<dbReference type="Pfam" id="PF03724">
    <property type="entry name" value="META"/>
    <property type="match status" value="1"/>
</dbReference>
<dbReference type="InterPro" id="IPR053147">
    <property type="entry name" value="Hsp_HslJ-like"/>
</dbReference>
<dbReference type="RefSeq" id="WP_147182900.1">
    <property type="nucleotide sequence ID" value="NZ_CP042382.1"/>
</dbReference>
<evidence type="ECO:0000313" key="3">
    <source>
        <dbReference type="EMBL" id="QEA37833.1"/>
    </source>
</evidence>